<organism evidence="2 3">
    <name type="scientific">Thalassobacillus hwangdonensis</name>
    <dbReference type="NCBI Taxonomy" id="546108"/>
    <lineage>
        <taxon>Bacteria</taxon>
        <taxon>Bacillati</taxon>
        <taxon>Bacillota</taxon>
        <taxon>Bacilli</taxon>
        <taxon>Bacillales</taxon>
        <taxon>Bacillaceae</taxon>
        <taxon>Thalassobacillus</taxon>
    </lineage>
</organism>
<name>A0ABW3L087_9BACI</name>
<accession>A0ABW3L087</accession>
<evidence type="ECO:0000313" key="3">
    <source>
        <dbReference type="Proteomes" id="UP001596990"/>
    </source>
</evidence>
<dbReference type="Proteomes" id="UP001596990">
    <property type="component" value="Unassembled WGS sequence"/>
</dbReference>
<comment type="caution">
    <text evidence="2">The sequence shown here is derived from an EMBL/GenBank/DDBJ whole genome shotgun (WGS) entry which is preliminary data.</text>
</comment>
<dbReference type="EMBL" id="JBHTKL010000005">
    <property type="protein sequence ID" value="MFD1019499.1"/>
    <property type="molecule type" value="Genomic_DNA"/>
</dbReference>
<dbReference type="InterPro" id="IPR034660">
    <property type="entry name" value="DinB/YfiT-like"/>
</dbReference>
<dbReference type="RefSeq" id="WP_386059488.1">
    <property type="nucleotide sequence ID" value="NZ_JBHTKL010000005.1"/>
</dbReference>
<proteinExistence type="predicted"/>
<keyword evidence="3" id="KW-1185">Reference proteome</keyword>
<evidence type="ECO:0000259" key="1">
    <source>
        <dbReference type="Pfam" id="PF12867"/>
    </source>
</evidence>
<feature type="domain" description="DinB-like" evidence="1">
    <location>
        <begin position="28"/>
        <end position="140"/>
    </location>
</feature>
<evidence type="ECO:0000313" key="2">
    <source>
        <dbReference type="EMBL" id="MFD1019499.1"/>
    </source>
</evidence>
<dbReference type="Pfam" id="PF12867">
    <property type="entry name" value="DinB_2"/>
    <property type="match status" value="1"/>
</dbReference>
<dbReference type="SUPFAM" id="SSF109854">
    <property type="entry name" value="DinB/YfiT-like putative metalloenzymes"/>
    <property type="match status" value="1"/>
</dbReference>
<sequence length="154" mass="18056">MPKRDLLVRLLDSTFDQENWYAPIKDGMEGITAEQAVWKPEGEATKSIWENLNHLIYYKERLVAKLEGREWTKNLDGDQTFHLTDPTGIDKEWQAVKERSVQVHHSLREALYTISENELDQMERGLLDILLHEAYHTGQILQLRKMQGSWPANR</sequence>
<gene>
    <name evidence="2" type="ORF">ACFQ2J_09985</name>
</gene>
<reference evidence="3" key="1">
    <citation type="journal article" date="2019" name="Int. J. Syst. Evol. Microbiol.">
        <title>The Global Catalogue of Microorganisms (GCM) 10K type strain sequencing project: providing services to taxonomists for standard genome sequencing and annotation.</title>
        <authorList>
            <consortium name="The Broad Institute Genomics Platform"/>
            <consortium name="The Broad Institute Genome Sequencing Center for Infectious Disease"/>
            <person name="Wu L."/>
            <person name="Ma J."/>
        </authorList>
    </citation>
    <scope>NUCLEOTIDE SEQUENCE [LARGE SCALE GENOMIC DNA]</scope>
    <source>
        <strain evidence="3">CCUG 56607</strain>
    </source>
</reference>
<dbReference type="Gene3D" id="1.20.120.450">
    <property type="entry name" value="dinb family like domain"/>
    <property type="match status" value="1"/>
</dbReference>
<protein>
    <submittedName>
        <fullName evidence="2">DinB family protein</fullName>
    </submittedName>
</protein>
<dbReference type="InterPro" id="IPR024775">
    <property type="entry name" value="DinB-like"/>
</dbReference>